<dbReference type="KEGG" id="api:107883657"/>
<dbReference type="SMART" id="SM00597">
    <property type="entry name" value="ZnF_TTF"/>
    <property type="match status" value="1"/>
</dbReference>
<dbReference type="OrthoDB" id="10023262at2759"/>
<dbReference type="PANTHER" id="PTHR45749">
    <property type="match status" value="1"/>
</dbReference>
<reference evidence="3" key="1">
    <citation type="submission" date="2010-06" db="EMBL/GenBank/DDBJ databases">
        <authorList>
            <person name="Jiang H."/>
            <person name="Abraham K."/>
            <person name="Ali S."/>
            <person name="Alsbrooks S.L."/>
            <person name="Anim B.N."/>
            <person name="Anosike U.S."/>
            <person name="Attaway T."/>
            <person name="Bandaranaike D.P."/>
            <person name="Battles P.K."/>
            <person name="Bell S.N."/>
            <person name="Bell A.V."/>
            <person name="Beltran B."/>
            <person name="Bickham C."/>
            <person name="Bustamante Y."/>
            <person name="Caleb T."/>
            <person name="Canada A."/>
            <person name="Cardenas V."/>
            <person name="Carter K."/>
            <person name="Chacko J."/>
            <person name="Chandrabose M.N."/>
            <person name="Chavez D."/>
            <person name="Chavez A."/>
            <person name="Chen L."/>
            <person name="Chu H.-S."/>
            <person name="Claassen K.J."/>
            <person name="Cockrell R."/>
            <person name="Collins M."/>
            <person name="Cooper J.A."/>
            <person name="Cree A."/>
            <person name="Curry S.M."/>
            <person name="Da Y."/>
            <person name="Dao M.D."/>
            <person name="Das B."/>
            <person name="Davila M.-L."/>
            <person name="Davy-Carroll L."/>
            <person name="Denson S."/>
            <person name="Dinh H."/>
            <person name="Ebong V.E."/>
            <person name="Edwards J.R."/>
            <person name="Egan A."/>
            <person name="El-Daye J."/>
            <person name="Escobedo L."/>
            <person name="Fernandez S."/>
            <person name="Fernando P.R."/>
            <person name="Flagg N."/>
            <person name="Forbes L.D."/>
            <person name="Fowler R.G."/>
            <person name="Fu Q."/>
            <person name="Gabisi R.A."/>
            <person name="Ganer J."/>
            <person name="Garbino Pronczuk A."/>
            <person name="Garcia R.M."/>
            <person name="Garner T."/>
            <person name="Garrett T.E."/>
            <person name="Gonzalez D.A."/>
            <person name="Hamid H."/>
            <person name="Hawkins E.S."/>
            <person name="Hirani K."/>
            <person name="Hogues M.E."/>
            <person name="Hollins B."/>
            <person name="Hsiao C.-H."/>
            <person name="Jabil R."/>
            <person name="James M.L."/>
            <person name="Jhangiani S.N."/>
            <person name="Johnson B."/>
            <person name="Johnson Q."/>
            <person name="Joshi V."/>
            <person name="Kalu J.B."/>
            <person name="Kam C."/>
            <person name="Kashfia A."/>
            <person name="Keebler J."/>
            <person name="Kisamo H."/>
            <person name="Kovar C.L."/>
            <person name="Lago L.A."/>
            <person name="Lai C.-Y."/>
            <person name="Laidlaw J."/>
            <person name="Lara F."/>
            <person name="Le T.-K."/>
            <person name="Lee S.L."/>
            <person name="Legall F.H."/>
            <person name="Lemon S.J."/>
            <person name="Lewis L.R."/>
            <person name="Li B."/>
            <person name="Liu Y."/>
            <person name="Liu Y.-S."/>
            <person name="Lopez J."/>
            <person name="Lozado R.J."/>
            <person name="Lu J."/>
            <person name="Madu R.C."/>
            <person name="Maheshwari M."/>
            <person name="Maheshwari R."/>
            <person name="Malloy K."/>
            <person name="Martinez E."/>
            <person name="Mathew T."/>
            <person name="Mercado I.C."/>
            <person name="Mercado C."/>
            <person name="Meyer B."/>
            <person name="Montgomery K."/>
            <person name="Morgan M.B."/>
            <person name="Munidasa M."/>
            <person name="Nazareth L.V."/>
            <person name="Nelson J."/>
            <person name="Ng B.M."/>
            <person name="Nguyen N.B."/>
            <person name="Nguyen P.Q."/>
            <person name="Nguyen T."/>
            <person name="Obregon M."/>
            <person name="Okwuonu G.O."/>
            <person name="Onwere C.G."/>
            <person name="Orozco G."/>
            <person name="Parra A."/>
            <person name="Patel S."/>
            <person name="Patil S."/>
            <person name="Perez A."/>
            <person name="Perez Y."/>
            <person name="Pham C."/>
            <person name="Primus E.L."/>
            <person name="Pu L.-L."/>
            <person name="Puazo M."/>
            <person name="Qin X."/>
            <person name="Quiroz J.B."/>
            <person name="Reese J."/>
            <person name="Richards S."/>
            <person name="Rives C.M."/>
            <person name="Robberts R."/>
            <person name="Ruiz S.J."/>
            <person name="Ruiz M.J."/>
            <person name="Santibanez J."/>
            <person name="Schneider B.W."/>
            <person name="Sisson I."/>
            <person name="Smith M."/>
            <person name="Sodergren E."/>
            <person name="Song X.-Z."/>
            <person name="Song B.B."/>
            <person name="Summersgill H."/>
            <person name="Thelus R."/>
            <person name="Thornton R.D."/>
            <person name="Trejos Z.Y."/>
            <person name="Usmani K."/>
            <person name="Vattathil S."/>
            <person name="Villasana D."/>
            <person name="Walker D.L."/>
            <person name="Wang S."/>
            <person name="Wang K."/>
            <person name="White C.S."/>
            <person name="Williams A.C."/>
            <person name="Williamson J."/>
            <person name="Wilson K."/>
            <person name="Woghiren I.O."/>
            <person name="Woodworth J.R."/>
            <person name="Worley K.C."/>
            <person name="Wright R.A."/>
            <person name="Wu W."/>
            <person name="Young L."/>
            <person name="Zhang L."/>
            <person name="Zhang J."/>
            <person name="Zhu Y."/>
            <person name="Muzny D.M."/>
            <person name="Weinstock G."/>
            <person name="Gibbs R.A."/>
        </authorList>
    </citation>
    <scope>NUCLEOTIDE SEQUENCE [LARGE SCALE GENOMIC DNA]</scope>
    <source>
        <strain evidence="3">LSR1</strain>
    </source>
</reference>
<feature type="domain" description="TTF-type" evidence="1">
    <location>
        <begin position="43"/>
        <end position="138"/>
    </location>
</feature>
<dbReference type="GeneID" id="107883657"/>
<protein>
    <recommendedName>
        <fullName evidence="1">TTF-type domain-containing protein</fullName>
    </recommendedName>
</protein>
<evidence type="ECO:0000259" key="1">
    <source>
        <dbReference type="SMART" id="SM00597"/>
    </source>
</evidence>
<evidence type="ECO:0000313" key="2">
    <source>
        <dbReference type="EnsemblMetazoa" id="XP_029342147.1"/>
    </source>
</evidence>
<dbReference type="Pfam" id="PF14291">
    <property type="entry name" value="DUF4371"/>
    <property type="match status" value="1"/>
</dbReference>
<dbReference type="EnsemblMetazoa" id="XM_029486287.1">
    <property type="protein sequence ID" value="XP_029342147.1"/>
    <property type="gene ID" value="LOC107883657"/>
</dbReference>
<accession>A0A8R2JMR9</accession>
<dbReference type="InterPro" id="IPR025398">
    <property type="entry name" value="DUF4371"/>
</dbReference>
<sequence length="364" mass="41761">MNAYDIGLCLNKQLDDENKLLFLKNTWTPMHGFIFPTVKQGNQNRCFQREWLNMFKWLAYSDVKKGGFCKYCVIFQPSGGGQGCQPLKAFVTEPFLNFKKGIELLKNHGGSKLINNIVSDKTKSIMEANRKRLTSIIKTIIFCGHNNISLRGHRDDGILDYESAITGKEGIFRSLLSFRLDSGDNILKDHFKSCGKNSTMISKTIQNEIINVLHQVITESIVKNIKKNVFFSIICDETTDVSTKEQLSFSVRTQAALMYDEDIPANSHLEIQAELELWKTKWANTENPKPQTAVETLVHSTAERSFSSLRRLKNYMRSSMTEDRLNGLAVLHIHKEIPINIDDVINIFSRQKQRRMKTEDWSKD</sequence>
<dbReference type="RefSeq" id="XP_029342147.1">
    <property type="nucleotide sequence ID" value="XM_029486287.1"/>
</dbReference>
<reference evidence="2" key="2">
    <citation type="submission" date="2022-06" db="UniProtKB">
        <authorList>
            <consortium name="EnsemblMetazoa"/>
        </authorList>
    </citation>
    <scope>IDENTIFICATION</scope>
</reference>
<dbReference type="Proteomes" id="UP000007819">
    <property type="component" value="Chromosome A1"/>
</dbReference>
<proteinExistence type="predicted"/>
<dbReference type="PANTHER" id="PTHR45749:SF21">
    <property type="entry name" value="DUF4371 DOMAIN-CONTAINING PROTEIN"/>
    <property type="match status" value="1"/>
</dbReference>
<dbReference type="InterPro" id="IPR006580">
    <property type="entry name" value="Znf_TTF"/>
</dbReference>
<evidence type="ECO:0000313" key="3">
    <source>
        <dbReference type="Proteomes" id="UP000007819"/>
    </source>
</evidence>
<keyword evidence="3" id="KW-1185">Reference proteome</keyword>
<organism evidence="2 3">
    <name type="scientific">Acyrthosiphon pisum</name>
    <name type="common">Pea aphid</name>
    <dbReference type="NCBI Taxonomy" id="7029"/>
    <lineage>
        <taxon>Eukaryota</taxon>
        <taxon>Metazoa</taxon>
        <taxon>Ecdysozoa</taxon>
        <taxon>Arthropoda</taxon>
        <taxon>Hexapoda</taxon>
        <taxon>Insecta</taxon>
        <taxon>Pterygota</taxon>
        <taxon>Neoptera</taxon>
        <taxon>Paraneoptera</taxon>
        <taxon>Hemiptera</taxon>
        <taxon>Sternorrhyncha</taxon>
        <taxon>Aphidomorpha</taxon>
        <taxon>Aphidoidea</taxon>
        <taxon>Aphididae</taxon>
        <taxon>Macrosiphini</taxon>
        <taxon>Acyrthosiphon</taxon>
    </lineage>
</organism>
<dbReference type="AlphaFoldDB" id="A0A8R2JMR9"/>
<name>A0A8R2JMR9_ACYPI</name>